<comment type="caution">
    <text evidence="13">The sequence shown here is derived from an EMBL/GenBank/DDBJ whole genome shotgun (WGS) entry which is preliminary data.</text>
</comment>
<feature type="transmembrane region" description="Helical" evidence="9">
    <location>
        <begin position="147"/>
        <end position="166"/>
    </location>
</feature>
<feature type="transmembrane region" description="Helical" evidence="9">
    <location>
        <begin position="528"/>
        <end position="560"/>
    </location>
</feature>
<comment type="subcellular location">
    <subcellularLocation>
        <location evidence="1">Membrane</location>
        <topology evidence="1">Multi-pass membrane protein</topology>
    </subcellularLocation>
</comment>
<keyword evidence="6 9" id="KW-0472">Membrane</keyword>
<evidence type="ECO:0000259" key="10">
    <source>
        <dbReference type="Pfam" id="PF02714"/>
    </source>
</evidence>
<reference evidence="13 14" key="1">
    <citation type="journal article" date="2022" name="Nat. Plants">
        <title>Genomes of leafy and leafless Platanthera orchids illuminate the evolution of mycoheterotrophy.</title>
        <authorList>
            <person name="Li M.H."/>
            <person name="Liu K.W."/>
            <person name="Li Z."/>
            <person name="Lu H.C."/>
            <person name="Ye Q.L."/>
            <person name="Zhang D."/>
            <person name="Wang J.Y."/>
            <person name="Li Y.F."/>
            <person name="Zhong Z.M."/>
            <person name="Liu X."/>
            <person name="Yu X."/>
            <person name="Liu D.K."/>
            <person name="Tu X.D."/>
            <person name="Liu B."/>
            <person name="Hao Y."/>
            <person name="Liao X.Y."/>
            <person name="Jiang Y.T."/>
            <person name="Sun W.H."/>
            <person name="Chen J."/>
            <person name="Chen Y.Q."/>
            <person name="Ai Y."/>
            <person name="Zhai J.W."/>
            <person name="Wu S.S."/>
            <person name="Zhou Z."/>
            <person name="Hsiao Y.Y."/>
            <person name="Wu W.L."/>
            <person name="Chen Y.Y."/>
            <person name="Lin Y.F."/>
            <person name="Hsu J.L."/>
            <person name="Li C.Y."/>
            <person name="Wang Z.W."/>
            <person name="Zhao X."/>
            <person name="Zhong W.Y."/>
            <person name="Ma X.K."/>
            <person name="Ma L."/>
            <person name="Huang J."/>
            <person name="Chen G.Z."/>
            <person name="Huang M.Z."/>
            <person name="Huang L."/>
            <person name="Peng D.H."/>
            <person name="Luo Y.B."/>
            <person name="Zou S.Q."/>
            <person name="Chen S.P."/>
            <person name="Lan S."/>
            <person name="Tsai W.C."/>
            <person name="Van de Peer Y."/>
            <person name="Liu Z.J."/>
        </authorList>
    </citation>
    <scope>NUCLEOTIDE SEQUENCE [LARGE SCALE GENOMIC DNA]</scope>
    <source>
        <strain evidence="13">Lor287</strain>
    </source>
</reference>
<feature type="domain" description="CSC1/OSCA1-like cytosolic" evidence="12">
    <location>
        <begin position="189"/>
        <end position="252"/>
    </location>
</feature>
<evidence type="ECO:0000313" key="13">
    <source>
        <dbReference type="EMBL" id="KAK8918416.1"/>
    </source>
</evidence>
<keyword evidence="7" id="KW-0406">Ion transport</keyword>
<accession>A0AAP0AX05</accession>
<feature type="transmembrane region" description="Helical" evidence="9">
    <location>
        <begin position="6"/>
        <end position="27"/>
    </location>
</feature>
<dbReference type="Pfam" id="PF14703">
    <property type="entry name" value="PHM7_cyt"/>
    <property type="match status" value="2"/>
</dbReference>
<evidence type="ECO:0000256" key="4">
    <source>
        <dbReference type="ARBA" id="ARBA00022692"/>
    </source>
</evidence>
<feature type="transmembrane region" description="Helical" evidence="9">
    <location>
        <begin position="340"/>
        <end position="364"/>
    </location>
</feature>
<sequence>MILSALLTSVGINLGLCVLLFALYSVLRKQPSNIEVYAPRLVAEGKVQRRRDFNLDSLLPTPGWVRNAWQPSEDELLASCGLDAVVFMRIFVFSLRVFSVAGFMGIFILLPINYFGDQISEVDFYDLPNKSLSSFTISNVKDGSSRLWAHFSSAYIITGVVCYLLYYECNHITFKRLELFNASRPQPQDFTVLVRGIPSHSGSSLDDTVHSFFMEYHPSTYLSHVVVHRKNKLRGVMKYAENIYRRFTLLFSRRSSRPDFRDYNKREDVDGRLQQFGLSTQKEVSAAFISFKSLYGASNVLHTQQSVNPIEWVTEQAPEPDDVYWPLFSSSYIGKWISKLLVIVASILLTVLYLLPVAFVQGLTNLYQLKTLLPFLKNVLEISVVSQVITGYLPSLILQLFLSIVPPIMKIFSTIQGYISHSGIEKSACSKMLWFLIWNAFFANVLTGSVTSQLQVFLELKDIPTRLAVAVPAQASFYIAYVVTSWTSLSSELTRVLALLGDWICGCSGCSDEMHVPSISYHSEIPRLLLVALLGLTYFLLAPLILPFILIFFCIGYIIYRNQLLNVYLPKYESRGQFWPIVHNSTIFSLILMQAIAFGIFGLKKLPLASSLLIPLPVFTLLFHDYCRKRFMPIFQTYSAETLIKKDRMDQNDSGMNEFFHKLKSAYNDPSLIPRQHTYDPDDRSAPLLSSLDT</sequence>
<feature type="transmembrane region" description="Helical" evidence="9">
    <location>
        <begin position="97"/>
        <end position="116"/>
    </location>
</feature>
<feature type="transmembrane region" description="Helical" evidence="9">
    <location>
        <begin position="384"/>
        <end position="412"/>
    </location>
</feature>
<feature type="domain" description="CSC1/OSCA1-like 7TM region" evidence="10">
    <location>
        <begin position="339"/>
        <end position="601"/>
    </location>
</feature>
<evidence type="ECO:0000259" key="11">
    <source>
        <dbReference type="Pfam" id="PF13967"/>
    </source>
</evidence>
<feature type="transmembrane region" description="Helical" evidence="9">
    <location>
        <begin position="581"/>
        <end position="602"/>
    </location>
</feature>
<dbReference type="PANTHER" id="PTHR13018:SF109">
    <property type="entry name" value="CSC1-LIKE PROTEIN HYP1"/>
    <property type="match status" value="1"/>
</dbReference>
<dbReference type="InterPro" id="IPR003864">
    <property type="entry name" value="CSC1/OSCA1-like_7TM"/>
</dbReference>
<evidence type="ECO:0000256" key="3">
    <source>
        <dbReference type="ARBA" id="ARBA00022448"/>
    </source>
</evidence>
<dbReference type="Proteomes" id="UP001418222">
    <property type="component" value="Unassembled WGS sequence"/>
</dbReference>
<evidence type="ECO:0000256" key="7">
    <source>
        <dbReference type="ARBA" id="ARBA00023303"/>
    </source>
</evidence>
<feature type="region of interest" description="Disordered" evidence="8">
    <location>
        <begin position="671"/>
        <end position="694"/>
    </location>
</feature>
<comment type="similarity">
    <text evidence="2">Belongs to the CSC1 (TC 1.A.17) family.</text>
</comment>
<dbReference type="InterPro" id="IPR032880">
    <property type="entry name" value="CSC1/OSCA1-like_N"/>
</dbReference>
<dbReference type="InterPro" id="IPR027815">
    <property type="entry name" value="CSC1/OSCA1-like_cyt"/>
</dbReference>
<evidence type="ECO:0000256" key="1">
    <source>
        <dbReference type="ARBA" id="ARBA00004141"/>
    </source>
</evidence>
<dbReference type="Pfam" id="PF02714">
    <property type="entry name" value="RSN1_7TM"/>
    <property type="match status" value="1"/>
</dbReference>
<dbReference type="InterPro" id="IPR045122">
    <property type="entry name" value="Csc1-like"/>
</dbReference>
<dbReference type="GO" id="GO:0005886">
    <property type="term" value="C:plasma membrane"/>
    <property type="evidence" value="ECO:0007669"/>
    <property type="project" value="TreeGrafter"/>
</dbReference>
<evidence type="ECO:0000313" key="14">
    <source>
        <dbReference type="Proteomes" id="UP001418222"/>
    </source>
</evidence>
<keyword evidence="3" id="KW-0813">Transport</keyword>
<evidence type="ECO:0000256" key="6">
    <source>
        <dbReference type="ARBA" id="ARBA00023136"/>
    </source>
</evidence>
<dbReference type="GO" id="GO:0005227">
    <property type="term" value="F:calcium-activated cation channel activity"/>
    <property type="evidence" value="ECO:0007669"/>
    <property type="project" value="InterPro"/>
</dbReference>
<proteinExistence type="inferred from homology"/>
<feature type="domain" description="CSC1/OSCA1-like N-terminal transmembrane" evidence="11">
    <location>
        <begin position="5"/>
        <end position="168"/>
    </location>
</feature>
<evidence type="ECO:0000256" key="2">
    <source>
        <dbReference type="ARBA" id="ARBA00007779"/>
    </source>
</evidence>
<evidence type="ECO:0000256" key="9">
    <source>
        <dbReference type="SAM" id="Phobius"/>
    </source>
</evidence>
<keyword evidence="7" id="KW-0407">Ion channel</keyword>
<dbReference type="AlphaFoldDB" id="A0AAP0AX05"/>
<evidence type="ECO:0000256" key="5">
    <source>
        <dbReference type="ARBA" id="ARBA00022989"/>
    </source>
</evidence>
<evidence type="ECO:0000259" key="12">
    <source>
        <dbReference type="Pfam" id="PF14703"/>
    </source>
</evidence>
<evidence type="ECO:0008006" key="15">
    <source>
        <dbReference type="Google" id="ProtNLM"/>
    </source>
</evidence>
<keyword evidence="4 9" id="KW-0812">Transmembrane</keyword>
<protein>
    <recommendedName>
        <fullName evidence="15">CSC1-like protein</fullName>
    </recommendedName>
</protein>
<feature type="transmembrane region" description="Helical" evidence="9">
    <location>
        <begin position="608"/>
        <end position="627"/>
    </location>
</feature>
<name>A0AAP0AX05_9ASPA</name>
<dbReference type="EMBL" id="JBBWWQ010000019">
    <property type="protein sequence ID" value="KAK8918416.1"/>
    <property type="molecule type" value="Genomic_DNA"/>
</dbReference>
<evidence type="ECO:0000256" key="8">
    <source>
        <dbReference type="SAM" id="MobiDB-lite"/>
    </source>
</evidence>
<dbReference type="Pfam" id="PF13967">
    <property type="entry name" value="RSN1_TM"/>
    <property type="match status" value="1"/>
</dbReference>
<dbReference type="PANTHER" id="PTHR13018">
    <property type="entry name" value="PROBABLE MEMBRANE PROTEIN DUF221-RELATED"/>
    <property type="match status" value="1"/>
</dbReference>
<keyword evidence="14" id="KW-1185">Reference proteome</keyword>
<feature type="transmembrane region" description="Helical" evidence="9">
    <location>
        <begin position="433"/>
        <end position="451"/>
    </location>
</feature>
<keyword evidence="5 9" id="KW-1133">Transmembrane helix</keyword>
<organism evidence="13 14">
    <name type="scientific">Platanthera zijinensis</name>
    <dbReference type="NCBI Taxonomy" id="2320716"/>
    <lineage>
        <taxon>Eukaryota</taxon>
        <taxon>Viridiplantae</taxon>
        <taxon>Streptophyta</taxon>
        <taxon>Embryophyta</taxon>
        <taxon>Tracheophyta</taxon>
        <taxon>Spermatophyta</taxon>
        <taxon>Magnoliopsida</taxon>
        <taxon>Liliopsida</taxon>
        <taxon>Asparagales</taxon>
        <taxon>Orchidaceae</taxon>
        <taxon>Orchidoideae</taxon>
        <taxon>Orchideae</taxon>
        <taxon>Orchidinae</taxon>
        <taxon>Platanthera</taxon>
    </lineage>
</organism>
<gene>
    <name evidence="13" type="ORF">KSP39_PZI022003</name>
</gene>
<feature type="domain" description="CSC1/OSCA1-like cytosolic" evidence="12">
    <location>
        <begin position="280"/>
        <end position="326"/>
    </location>
</feature>